<evidence type="ECO:0000313" key="4">
    <source>
        <dbReference type="Proteomes" id="UP000198582"/>
    </source>
</evidence>
<feature type="compositionally biased region" description="Low complexity" evidence="1">
    <location>
        <begin position="411"/>
        <end position="421"/>
    </location>
</feature>
<feature type="region of interest" description="Disordered" evidence="1">
    <location>
        <begin position="395"/>
        <end position="421"/>
    </location>
</feature>
<dbReference type="InterPro" id="IPR025295">
    <property type="entry name" value="eCIS_core_dom"/>
</dbReference>
<organism evidence="3 4">
    <name type="scientific">Amycolatopsis saalfeldensis</name>
    <dbReference type="NCBI Taxonomy" id="394193"/>
    <lineage>
        <taxon>Bacteria</taxon>
        <taxon>Bacillati</taxon>
        <taxon>Actinomycetota</taxon>
        <taxon>Actinomycetes</taxon>
        <taxon>Pseudonocardiales</taxon>
        <taxon>Pseudonocardiaceae</taxon>
        <taxon>Amycolatopsis</taxon>
    </lineage>
</organism>
<evidence type="ECO:0000259" key="2">
    <source>
        <dbReference type="Pfam" id="PF13699"/>
    </source>
</evidence>
<name>A0A1H8VV29_9PSEU</name>
<dbReference type="AlphaFoldDB" id="A0A1H8VV29"/>
<dbReference type="EMBL" id="FOEF01000004">
    <property type="protein sequence ID" value="SEP19269.1"/>
    <property type="molecule type" value="Genomic_DNA"/>
</dbReference>
<keyword evidence="4" id="KW-1185">Reference proteome</keyword>
<evidence type="ECO:0000256" key="1">
    <source>
        <dbReference type="SAM" id="MobiDB-lite"/>
    </source>
</evidence>
<sequence>MRDMEHARPATEPTPARVSVPDIVPEVLREPGRPLDRAIQAHAEADLRWDFSRVRVHTGDRAASSARAIGATAYTLGQDIVFGAGRYAPGTAEGNRLLRHELTHVRQQPASPPGRPLRVGEPHAAAELQAGLVDTAGVIRRQTDPESLTRQQILELFGQSTSKDDFILKLGLGPVSDDRLGAYLLGKGFTPAAEREDPAIAAMPHVEPGRPGDEIVGRVIQRESPDMMGFVGTYERGTARELDERQAQANERTNLMIMGNFISILGATHLDTITPRMGEVQIEHRAAPTPRSAAGRRLARALGPEPGPRPIPGATEVPQARELAVSSPRLLGEYEQLANAKIPGIVTELTKSPRRTPNRARLARLGADFQALMNEVGNASTLNPGQRRRAEAILDEARPLGKQQYTDLRGRSTSGCGRTSS</sequence>
<feature type="domain" description="eCIS core" evidence="2">
    <location>
        <begin position="34"/>
        <end position="109"/>
    </location>
</feature>
<dbReference type="OrthoDB" id="9153660at2"/>
<accession>A0A1H8VV29</accession>
<reference evidence="3 4" key="1">
    <citation type="submission" date="2016-10" db="EMBL/GenBank/DDBJ databases">
        <authorList>
            <person name="de Groot N.N."/>
        </authorList>
    </citation>
    <scope>NUCLEOTIDE SEQUENCE [LARGE SCALE GENOMIC DNA]</scope>
    <source>
        <strain evidence="3 4">DSM 44993</strain>
    </source>
</reference>
<protein>
    <recommendedName>
        <fullName evidence="2">eCIS core domain-containing protein</fullName>
    </recommendedName>
</protein>
<proteinExistence type="predicted"/>
<dbReference type="Proteomes" id="UP000198582">
    <property type="component" value="Unassembled WGS sequence"/>
</dbReference>
<dbReference type="STRING" id="394193.SAMN04489732_104322"/>
<gene>
    <name evidence="3" type="ORF">SAMN04489732_104322</name>
</gene>
<evidence type="ECO:0000313" key="3">
    <source>
        <dbReference type="EMBL" id="SEP19269.1"/>
    </source>
</evidence>
<dbReference type="Pfam" id="PF13699">
    <property type="entry name" value="eCIS_core"/>
    <property type="match status" value="1"/>
</dbReference>